<dbReference type="RefSeq" id="WP_148126792.1">
    <property type="nucleotide sequence ID" value="NZ_JBDNPA010000003.1"/>
</dbReference>
<name>A0A3S6QWE6_9LACO</name>
<dbReference type="NCBIfam" id="TIGR01448">
    <property type="entry name" value="recD_rel"/>
    <property type="match status" value="1"/>
</dbReference>
<comment type="catalytic activity">
    <reaction evidence="3">
        <text>ATP + H2O = ADP + phosphate + H(+)</text>
        <dbReference type="Rhea" id="RHEA:13065"/>
        <dbReference type="ChEBI" id="CHEBI:15377"/>
        <dbReference type="ChEBI" id="CHEBI:15378"/>
        <dbReference type="ChEBI" id="CHEBI:30616"/>
        <dbReference type="ChEBI" id="CHEBI:43474"/>
        <dbReference type="ChEBI" id="CHEBI:456216"/>
        <dbReference type="EC" id="5.6.2.3"/>
    </reaction>
</comment>
<sequence length="843" mass="93935">MMAINDSASEQKLVGKIQAIFFENQENFYKVIQVKVSNSSFKWDEDQIVVTGNFAEVNEGEEYQFSGKLVEHPRYGQQFQANNYQSQLPTTRTGIINYLAGENFPGIGQRTAEKIVAQLGDQAIEKILADENVLKQLNLKPKQQQSLLENLRSDNGMQQVVIELNHFGFGNQLTATIYNHFREKTLDVLHQDPYRLALEINGIGFKRADQIAEQMELAADDPKRLQAALYQSVFDSCYTSGNIYTDAETVLEQAMSLLLNSRRVSLSDQQVAEQLVALASSGRIVVEDHRIYLRYYYEAEWKIAENLKNLLTKKVDLSAEQLEALPKLVDQIASQLQISYGVEQAKAIGQALQNRLFLLTGGPGTGKTTIINGIVASFAALHDLSLDPNEYSDEDFPILLAAPTGRAAKKMKETTGLPAATIHRLLGLNGSDAPESGEQDLTLSGQLLIVDEMSMVDTELFNKLLAAVPPSMQLVLVGDQDQLPSVGPGRVFADLLACSQLPQIRLNKIYRQQKTSSIISLAHAIKQGKLPDTTFKNQPDRSFIACQANQIQVAVQQIITHAQKKQLPLSDIQILAPMYRGSAGIDHLNQVLQQLLNPPSSSSKEVIFNQQHFRIGDKVLHLVNSPEFNVFNGDLGRITGIILAKEKDNEDHQDKLVLDFDGNQVTYLRKDWLKIKLAYCISIHKAQGSEFKLVILPLVRQYRRMLNRNLLYTAVTRAKSLLVLLGEPVAYQEAVAHLAVNRQTSLQQRIGELIKPIGKVKKQTELTLETKVVAEEKGALKPSSAKKDVTELDAPKDGNFRLTAELIVDGQIDPLIGMNGITPTDFQQVINCQDQTRMDIENS</sequence>
<dbReference type="EMBL" id="CP018180">
    <property type="protein sequence ID" value="AUJ32328.1"/>
    <property type="molecule type" value="Genomic_DNA"/>
</dbReference>
<evidence type="ECO:0000313" key="9">
    <source>
        <dbReference type="Proteomes" id="UP000324497"/>
    </source>
</evidence>
<dbReference type="Pfam" id="PF13538">
    <property type="entry name" value="UvrD_C_2"/>
    <property type="match status" value="1"/>
</dbReference>
<dbReference type="Gene3D" id="1.10.10.2220">
    <property type="match status" value="1"/>
</dbReference>
<keyword evidence="2 3" id="KW-0067">ATP-binding</keyword>
<dbReference type="SUPFAM" id="SSF52540">
    <property type="entry name" value="P-loop containing nucleoside triphosphate hydrolases"/>
    <property type="match status" value="1"/>
</dbReference>
<dbReference type="Pfam" id="PF23139">
    <property type="entry name" value="OB_YrrC"/>
    <property type="match status" value="1"/>
</dbReference>
<dbReference type="KEGG" id="lng:BSQ50_07000"/>
<dbReference type="EC" id="5.6.2.3" evidence="3"/>
<dbReference type="InterPro" id="IPR055446">
    <property type="entry name" value="RecD2_N_OB"/>
</dbReference>
<organism evidence="8 9">
    <name type="scientific">Liquorilactobacillus nagelii</name>
    <dbReference type="NCBI Taxonomy" id="82688"/>
    <lineage>
        <taxon>Bacteria</taxon>
        <taxon>Bacillati</taxon>
        <taxon>Bacillota</taxon>
        <taxon>Bacilli</taxon>
        <taxon>Lactobacillales</taxon>
        <taxon>Lactobacillaceae</taxon>
        <taxon>Liquorilactobacillus</taxon>
    </lineage>
</organism>
<dbReference type="HAMAP" id="MF_01488">
    <property type="entry name" value="RecD2"/>
    <property type="match status" value="1"/>
</dbReference>
<evidence type="ECO:0000256" key="3">
    <source>
        <dbReference type="HAMAP-Rule" id="MF_01488"/>
    </source>
</evidence>
<feature type="domain" description="ATP-dependent RecD2 DNA helicase-like helix-hairpin-helix" evidence="5">
    <location>
        <begin position="155"/>
        <end position="244"/>
    </location>
</feature>
<dbReference type="InterPro" id="IPR006345">
    <property type="entry name" value="RecD2"/>
</dbReference>
<dbReference type="Pfam" id="PF14490">
    <property type="entry name" value="HHH_RecD2"/>
    <property type="match status" value="1"/>
</dbReference>
<dbReference type="InterPro" id="IPR027417">
    <property type="entry name" value="P-loop_NTPase"/>
</dbReference>
<accession>A0A3S6QWE6</accession>
<dbReference type="GO" id="GO:0006310">
    <property type="term" value="P:DNA recombination"/>
    <property type="evidence" value="ECO:0007669"/>
    <property type="project" value="InterPro"/>
</dbReference>
<keyword evidence="9" id="KW-1185">Reference proteome</keyword>
<evidence type="ECO:0000259" key="5">
    <source>
        <dbReference type="Pfam" id="PF14490"/>
    </source>
</evidence>
<dbReference type="CDD" id="cd18809">
    <property type="entry name" value="SF1_C_RecD"/>
    <property type="match status" value="1"/>
</dbReference>
<dbReference type="GO" id="GO:0003677">
    <property type="term" value="F:DNA binding"/>
    <property type="evidence" value="ECO:0007669"/>
    <property type="project" value="UniProtKB-UniRule"/>
</dbReference>
<dbReference type="GO" id="GO:0043139">
    <property type="term" value="F:5'-3' DNA helicase activity"/>
    <property type="evidence" value="ECO:0007669"/>
    <property type="project" value="UniProtKB-UniRule"/>
</dbReference>
<evidence type="ECO:0000259" key="4">
    <source>
        <dbReference type="Pfam" id="PF13538"/>
    </source>
</evidence>
<evidence type="ECO:0000256" key="1">
    <source>
        <dbReference type="ARBA" id="ARBA00022741"/>
    </source>
</evidence>
<dbReference type="Pfam" id="PF18335">
    <property type="entry name" value="SH3_13"/>
    <property type="match status" value="1"/>
</dbReference>
<dbReference type="GO" id="GO:0009338">
    <property type="term" value="C:exodeoxyribonuclease V complex"/>
    <property type="evidence" value="ECO:0007669"/>
    <property type="project" value="TreeGrafter"/>
</dbReference>
<dbReference type="GO" id="GO:0016887">
    <property type="term" value="F:ATP hydrolysis activity"/>
    <property type="evidence" value="ECO:0007669"/>
    <property type="project" value="RHEA"/>
</dbReference>
<feature type="domain" description="ATP-dependent RecD2 DNA helicase SH3" evidence="6">
    <location>
        <begin position="588"/>
        <end position="660"/>
    </location>
</feature>
<dbReference type="Gene3D" id="2.30.30.940">
    <property type="match status" value="1"/>
</dbReference>
<reference evidence="8 9" key="1">
    <citation type="submission" date="2016-11" db="EMBL/GenBank/DDBJ databases">
        <title>Interaction between Lactobacillus species and yeast in water kefir.</title>
        <authorList>
            <person name="Behr J."/>
            <person name="Xu D."/>
            <person name="Vogel R.F."/>
        </authorList>
    </citation>
    <scope>NUCLEOTIDE SEQUENCE [LARGE SCALE GENOMIC DNA]</scope>
    <source>
        <strain evidence="8 9">TMW 1.1827</strain>
    </source>
</reference>
<dbReference type="InterPro" id="IPR050534">
    <property type="entry name" value="Coronavir_polyprotein_1ab"/>
</dbReference>
<dbReference type="InterPro" id="IPR029493">
    <property type="entry name" value="RecD2-like_HHH"/>
</dbReference>
<evidence type="ECO:0000259" key="6">
    <source>
        <dbReference type="Pfam" id="PF18335"/>
    </source>
</evidence>
<dbReference type="AlphaFoldDB" id="A0A3S6QWE6"/>
<keyword evidence="3" id="KW-0378">Hydrolase</keyword>
<keyword evidence="3" id="KW-0238">DNA-binding</keyword>
<gene>
    <name evidence="3" type="primary">recD2</name>
    <name evidence="8" type="ORF">BSQ50_07000</name>
</gene>
<feature type="domain" description="UvrD-like helicase C-terminal" evidence="4">
    <location>
        <begin position="677"/>
        <end position="725"/>
    </location>
</feature>
<feature type="domain" description="ATP-dependent RecD2 DNA helicase OB-fold" evidence="7">
    <location>
        <begin position="11"/>
        <end position="89"/>
    </location>
</feature>
<evidence type="ECO:0000256" key="2">
    <source>
        <dbReference type="ARBA" id="ARBA00022840"/>
    </source>
</evidence>
<evidence type="ECO:0000259" key="7">
    <source>
        <dbReference type="Pfam" id="PF23139"/>
    </source>
</evidence>
<protein>
    <recommendedName>
        <fullName evidence="3">ATP-dependent RecD2 DNA helicase</fullName>
        <ecNumber evidence="3">5.6.2.3</ecNumber>
    </recommendedName>
    <alternativeName>
        <fullName evidence="3">DNA 5'-3' helicase subunit RecD2</fullName>
    </alternativeName>
</protein>
<dbReference type="GO" id="GO:0005524">
    <property type="term" value="F:ATP binding"/>
    <property type="evidence" value="ECO:0007669"/>
    <property type="project" value="UniProtKB-UniRule"/>
</dbReference>
<dbReference type="GO" id="GO:0017116">
    <property type="term" value="F:single-stranded DNA helicase activity"/>
    <property type="evidence" value="ECO:0007669"/>
    <property type="project" value="TreeGrafter"/>
</dbReference>
<dbReference type="InterPro" id="IPR041451">
    <property type="entry name" value="RecD2_SH13"/>
</dbReference>
<comment type="similarity">
    <text evidence="3">Belongs to the RecD family. RecD2 subfamily.</text>
</comment>
<keyword evidence="3" id="KW-0413">Isomerase</keyword>
<comment type="function">
    <text evidence="3">DNA-dependent ATPase and ATP-dependent 5'-3' DNA helicase. Has no activity on blunt DNA or DNA with 3'-overhangs, requires at least 10 bases of 5'-ssDNA for helicase activity.</text>
</comment>
<dbReference type="CDD" id="cd17933">
    <property type="entry name" value="DEXSc_RecD-like"/>
    <property type="match status" value="1"/>
</dbReference>
<proteinExistence type="inferred from homology"/>
<keyword evidence="3" id="KW-0347">Helicase</keyword>
<dbReference type="Proteomes" id="UP000324497">
    <property type="component" value="Chromosome"/>
</dbReference>
<dbReference type="InterPro" id="IPR027785">
    <property type="entry name" value="UvrD-like_helicase_C"/>
</dbReference>
<dbReference type="PANTHER" id="PTHR43788:SF6">
    <property type="entry name" value="DNA HELICASE B"/>
    <property type="match status" value="1"/>
</dbReference>
<dbReference type="Pfam" id="PF13604">
    <property type="entry name" value="AAA_30"/>
    <property type="match status" value="1"/>
</dbReference>
<evidence type="ECO:0000313" key="8">
    <source>
        <dbReference type="EMBL" id="AUJ32328.1"/>
    </source>
</evidence>
<dbReference type="PANTHER" id="PTHR43788">
    <property type="entry name" value="DNA2/NAM7 HELICASE FAMILY MEMBER"/>
    <property type="match status" value="1"/>
</dbReference>
<dbReference type="Gene3D" id="3.40.50.300">
    <property type="entry name" value="P-loop containing nucleotide triphosphate hydrolases"/>
    <property type="match status" value="2"/>
</dbReference>
<keyword evidence="1 3" id="KW-0547">Nucleotide-binding</keyword>
<feature type="binding site" evidence="3">
    <location>
        <begin position="364"/>
        <end position="368"/>
    </location>
    <ligand>
        <name>ATP</name>
        <dbReference type="ChEBI" id="CHEBI:30616"/>
    </ligand>
</feature>